<dbReference type="Pfam" id="PF10544">
    <property type="entry name" value="T5orf172"/>
    <property type="match status" value="1"/>
</dbReference>
<dbReference type="EMBL" id="JABBWK010000025">
    <property type="protein sequence ID" value="KAG1900698.1"/>
    <property type="molecule type" value="Genomic_DNA"/>
</dbReference>
<dbReference type="Proteomes" id="UP001195769">
    <property type="component" value="Unassembled WGS sequence"/>
</dbReference>
<organism evidence="2 3">
    <name type="scientific">Suillus fuscotomentosus</name>
    <dbReference type="NCBI Taxonomy" id="1912939"/>
    <lineage>
        <taxon>Eukaryota</taxon>
        <taxon>Fungi</taxon>
        <taxon>Dikarya</taxon>
        <taxon>Basidiomycota</taxon>
        <taxon>Agaricomycotina</taxon>
        <taxon>Agaricomycetes</taxon>
        <taxon>Agaricomycetidae</taxon>
        <taxon>Boletales</taxon>
        <taxon>Suillineae</taxon>
        <taxon>Suillaceae</taxon>
        <taxon>Suillus</taxon>
    </lineage>
</organism>
<reference evidence="2" key="1">
    <citation type="journal article" date="2020" name="New Phytol.">
        <title>Comparative genomics reveals dynamic genome evolution in host specialist ectomycorrhizal fungi.</title>
        <authorList>
            <person name="Lofgren L.A."/>
            <person name="Nguyen N.H."/>
            <person name="Vilgalys R."/>
            <person name="Ruytinx J."/>
            <person name="Liao H.L."/>
            <person name="Branco S."/>
            <person name="Kuo A."/>
            <person name="LaButti K."/>
            <person name="Lipzen A."/>
            <person name="Andreopoulos W."/>
            <person name="Pangilinan J."/>
            <person name="Riley R."/>
            <person name="Hundley H."/>
            <person name="Na H."/>
            <person name="Barry K."/>
            <person name="Grigoriev I.V."/>
            <person name="Stajich J.E."/>
            <person name="Kennedy P.G."/>
        </authorList>
    </citation>
    <scope>NUCLEOTIDE SEQUENCE</scope>
    <source>
        <strain evidence="2">FC203</strain>
    </source>
</reference>
<proteinExistence type="predicted"/>
<keyword evidence="3" id="KW-1185">Reference proteome</keyword>
<dbReference type="RefSeq" id="XP_041226274.1">
    <property type="nucleotide sequence ID" value="XM_041371197.1"/>
</dbReference>
<evidence type="ECO:0000313" key="3">
    <source>
        <dbReference type="Proteomes" id="UP001195769"/>
    </source>
</evidence>
<dbReference type="GeneID" id="64665495"/>
<sequence>MDSHYVASNAHVQSNFRLNTAFSMIPKILIPLPYSPHRSLRNTVDSFYVAFNAQVQSNLRLDTASSTTSQSANTPTAPTASTLAIEVNSRCHGLTQGGIQCHHSVKSPTQYCHQHGYQINNTSATPIAPQPTTEVNLQRRRSVEPPIQYRHEHEYQGNNTPTTPIAPTLTTEVNSRCHGLTLLGGIQPVTDVNSSSPCGELTLRAVQCELSVKPSTQYCDQHRPQSDVVPTSPAISTIRITAQCNAESKPKGRRCRQWVSIAPDQLTNDTSQPIYCRFHIPSLVGIVKHNENEGFKVQLVAGQQDIFVRFCDYIPEYLQEDTRKKLRKAMTRNLSERSKTPGYVYALNVFDPENEEKLSLKIGYSKDVKKRHAEWKNKCRSSIKDVRGWWPLTIIEAQDDDELAIQKLIRNNCQGDKGPMAEQLERLVHIELKDLATHAAYLHPNFPDVHFLDIPRQPKVELKPCRDCNGTKHKEVFSFTRVKEGEFFGREWEDIVKPVIRKWGLFLMTYFAQGGA</sequence>
<protein>
    <recommendedName>
        <fullName evidence="1">Bacteriophage T5 Orf172 DNA-binding domain-containing protein</fullName>
    </recommendedName>
</protein>
<dbReference type="PANTHER" id="PTHR28094:SF1">
    <property type="entry name" value="MEIOTICALLY UP-REGULATED GENE 113 PROTEIN"/>
    <property type="match status" value="1"/>
</dbReference>
<dbReference type="InterPro" id="IPR018306">
    <property type="entry name" value="Phage_T5_Orf172_DNA-bd"/>
</dbReference>
<feature type="domain" description="Bacteriophage T5 Orf172 DNA-binding" evidence="1">
    <location>
        <begin position="342"/>
        <end position="434"/>
    </location>
</feature>
<dbReference type="AlphaFoldDB" id="A0AAD4E6M0"/>
<gene>
    <name evidence="2" type="ORF">F5891DRAFT_283989</name>
</gene>
<accession>A0AAD4E6M0</accession>
<evidence type="ECO:0000259" key="1">
    <source>
        <dbReference type="Pfam" id="PF10544"/>
    </source>
</evidence>
<name>A0AAD4E6M0_9AGAM</name>
<dbReference type="PANTHER" id="PTHR28094">
    <property type="entry name" value="MEIOTICALLY UP-REGULATED GENE 113 PROTEIN"/>
    <property type="match status" value="1"/>
</dbReference>
<evidence type="ECO:0000313" key="2">
    <source>
        <dbReference type="EMBL" id="KAG1900698.1"/>
    </source>
</evidence>
<comment type="caution">
    <text evidence="2">The sequence shown here is derived from an EMBL/GenBank/DDBJ whole genome shotgun (WGS) entry which is preliminary data.</text>
</comment>
<dbReference type="InterPro" id="IPR053006">
    <property type="entry name" value="Meiosis_regulatory"/>
</dbReference>